<gene>
    <name evidence="1" type="ORF">AVEN_29553_1</name>
</gene>
<protein>
    <submittedName>
        <fullName evidence="1">Uncharacterized protein</fullName>
    </submittedName>
</protein>
<proteinExistence type="predicted"/>
<name>A0A4Y2N859_ARAVE</name>
<dbReference type="EMBL" id="BGPR01126590">
    <property type="protein sequence ID" value="GBN35113.1"/>
    <property type="molecule type" value="Genomic_DNA"/>
</dbReference>
<organism evidence="1 2">
    <name type="scientific">Araneus ventricosus</name>
    <name type="common">Orbweaver spider</name>
    <name type="synonym">Epeira ventricosa</name>
    <dbReference type="NCBI Taxonomy" id="182803"/>
    <lineage>
        <taxon>Eukaryota</taxon>
        <taxon>Metazoa</taxon>
        <taxon>Ecdysozoa</taxon>
        <taxon>Arthropoda</taxon>
        <taxon>Chelicerata</taxon>
        <taxon>Arachnida</taxon>
        <taxon>Araneae</taxon>
        <taxon>Araneomorphae</taxon>
        <taxon>Entelegynae</taxon>
        <taxon>Araneoidea</taxon>
        <taxon>Araneidae</taxon>
        <taxon>Araneus</taxon>
    </lineage>
</organism>
<comment type="caution">
    <text evidence="1">The sequence shown here is derived from an EMBL/GenBank/DDBJ whole genome shotgun (WGS) entry which is preliminary data.</text>
</comment>
<keyword evidence="2" id="KW-1185">Reference proteome</keyword>
<accession>A0A4Y2N859</accession>
<dbReference type="AlphaFoldDB" id="A0A4Y2N859"/>
<sequence>MIRSLDPYSAPIMAARSTLHKPSCTSDLGVAPRQRMNGYASVKSRTRSFCLVMSFPSSVASSVSNRDDLPVGRSEFFEGMGYRLYH</sequence>
<evidence type="ECO:0000313" key="2">
    <source>
        <dbReference type="Proteomes" id="UP000499080"/>
    </source>
</evidence>
<dbReference type="Proteomes" id="UP000499080">
    <property type="component" value="Unassembled WGS sequence"/>
</dbReference>
<reference evidence="1 2" key="1">
    <citation type="journal article" date="2019" name="Sci. Rep.">
        <title>Orb-weaving spider Araneus ventricosus genome elucidates the spidroin gene catalogue.</title>
        <authorList>
            <person name="Kono N."/>
            <person name="Nakamura H."/>
            <person name="Ohtoshi R."/>
            <person name="Moran D.A.P."/>
            <person name="Shinohara A."/>
            <person name="Yoshida Y."/>
            <person name="Fujiwara M."/>
            <person name="Mori M."/>
            <person name="Tomita M."/>
            <person name="Arakawa K."/>
        </authorList>
    </citation>
    <scope>NUCLEOTIDE SEQUENCE [LARGE SCALE GENOMIC DNA]</scope>
</reference>
<evidence type="ECO:0000313" key="1">
    <source>
        <dbReference type="EMBL" id="GBN35113.1"/>
    </source>
</evidence>